<dbReference type="Pfam" id="PF13439">
    <property type="entry name" value="Glyco_transf_4"/>
    <property type="match status" value="1"/>
</dbReference>
<dbReference type="RefSeq" id="WP_036615150.1">
    <property type="nucleotide sequence ID" value="NZ_CP051672.1"/>
</dbReference>
<organism evidence="2 3">
    <name type="scientific">Parabacteroides distasonis</name>
    <dbReference type="NCBI Taxonomy" id="823"/>
    <lineage>
        <taxon>Bacteria</taxon>
        <taxon>Pseudomonadati</taxon>
        <taxon>Bacteroidota</taxon>
        <taxon>Bacteroidia</taxon>
        <taxon>Bacteroidales</taxon>
        <taxon>Tannerellaceae</taxon>
        <taxon>Parabacteroides</taxon>
    </lineage>
</organism>
<evidence type="ECO:0000313" key="3">
    <source>
        <dbReference type="Proteomes" id="UP000501982"/>
    </source>
</evidence>
<accession>A0A7L5ED07</accession>
<dbReference type="PANTHER" id="PTHR45947">
    <property type="entry name" value="SULFOQUINOVOSYL TRANSFERASE SQD2"/>
    <property type="match status" value="1"/>
</dbReference>
<dbReference type="CDD" id="cd03801">
    <property type="entry name" value="GT4_PimA-like"/>
    <property type="match status" value="1"/>
</dbReference>
<dbReference type="Proteomes" id="UP000501982">
    <property type="component" value="Chromosome"/>
</dbReference>
<reference evidence="2 3" key="1">
    <citation type="submission" date="2020-04" db="EMBL/GenBank/DDBJ databases">
        <title>Complete Genomes and Methylome analysis of CBBP consortium that reverse antibiotic-induced susceptibility to vancomycin-resistant Enterococcus faecium infection.</title>
        <authorList>
            <person name="Fomenkov A."/>
            <person name="Zhang Z."/>
            <person name="Pamer E."/>
            <person name="Roberts R.J."/>
        </authorList>
    </citation>
    <scope>NUCLEOTIDE SEQUENCE [LARGE SCALE GENOMIC DNA]</scope>
    <source>
        <strain evidence="3">CBBP</strain>
    </source>
</reference>
<dbReference type="PANTHER" id="PTHR45947:SF3">
    <property type="entry name" value="SULFOQUINOVOSYL TRANSFERASE SQD2"/>
    <property type="match status" value="1"/>
</dbReference>
<dbReference type="Pfam" id="PF13692">
    <property type="entry name" value="Glyco_trans_1_4"/>
    <property type="match status" value="1"/>
</dbReference>
<protein>
    <submittedName>
        <fullName evidence="2">Glycosyltransferase family 4 protein</fullName>
    </submittedName>
</protein>
<name>A0A7L5ED07_PARDI</name>
<dbReference type="AlphaFoldDB" id="A0A7L5ED07"/>
<proteinExistence type="predicted"/>
<evidence type="ECO:0000313" key="2">
    <source>
        <dbReference type="EMBL" id="QJE29286.1"/>
    </source>
</evidence>
<dbReference type="Gene3D" id="3.40.50.2000">
    <property type="entry name" value="Glycogen Phosphorylase B"/>
    <property type="match status" value="2"/>
</dbReference>
<dbReference type="SUPFAM" id="SSF53756">
    <property type="entry name" value="UDP-Glycosyltransferase/glycogen phosphorylase"/>
    <property type="match status" value="1"/>
</dbReference>
<keyword evidence="2" id="KW-0808">Transferase</keyword>
<evidence type="ECO:0000259" key="1">
    <source>
        <dbReference type="Pfam" id="PF13439"/>
    </source>
</evidence>
<gene>
    <name evidence="2" type="ORF">HHO38_13640</name>
</gene>
<dbReference type="EMBL" id="CP051672">
    <property type="protein sequence ID" value="QJE29286.1"/>
    <property type="molecule type" value="Genomic_DNA"/>
</dbReference>
<dbReference type="InterPro" id="IPR050194">
    <property type="entry name" value="Glycosyltransferase_grp1"/>
</dbReference>
<sequence length="420" mass="48029">MKILFIVPGSGDSFYCGNCFRDNLQASALRKAGHEVIVMPLYLPLRHRSFQADTPLFFPATTFYTAQKFFGKRKMPDWLKRITGSDTLLNVASSLSGSTSAEGLEEMTLAMITGKDAAFLDMVDQLICWVKDREKPDIIHLSSTLLIGIAKEIKRYLDTPIVCSVQDEEVWIDNLDELCIPEAWRGIEENSRYIDRFVTTSHFYKEILIRRLPGLRDIEVIYPGVDRDKYRSFDYPEDPVIGFFYRMNEENGLDLLAEAFVKLKKKDTVSNLRLRIGGGYTGKDKPFLRKIRKILDPYQDYVVIDEGYRMEEHARFYREISVLSVPLRFEEGVGLYLCEAFAAGRPAVEPATGSFPEIVDKAGILYESNDSDCLATALETLLTDKVLLRQCRENALLLSSSRYNDWVLGERLSNMYQCLI</sequence>
<dbReference type="GO" id="GO:0016757">
    <property type="term" value="F:glycosyltransferase activity"/>
    <property type="evidence" value="ECO:0007669"/>
    <property type="project" value="TreeGrafter"/>
</dbReference>
<feature type="domain" description="Glycosyltransferase subfamily 4-like N-terminal" evidence="1">
    <location>
        <begin position="132"/>
        <end position="228"/>
    </location>
</feature>
<dbReference type="InterPro" id="IPR028098">
    <property type="entry name" value="Glyco_trans_4-like_N"/>
</dbReference>